<evidence type="ECO:0000313" key="3">
    <source>
        <dbReference type="Proteomes" id="UP000032869"/>
    </source>
</evidence>
<proteinExistence type="predicted"/>
<evidence type="ECO:0000313" key="2">
    <source>
        <dbReference type="EMBL" id="KFX20527.1"/>
    </source>
</evidence>
<dbReference type="AlphaFoldDB" id="A0A093S719"/>
<reference evidence="3 4" key="1">
    <citation type="submission" date="2014-08" db="EMBL/GenBank/DDBJ databases">
        <title>Genome sequences of NCPPB Pectobacterium isolates.</title>
        <authorList>
            <person name="Glover R.H."/>
            <person name="Sapp M."/>
            <person name="Elphinstone J."/>
        </authorList>
    </citation>
    <scope>NUCLEOTIDE SEQUENCE [LARGE SCALE GENOMIC DNA]</scope>
    <source>
        <strain evidence="2 3">NCPPB 2793</strain>
        <strain evidence="1 4">NCPPB 2795</strain>
    </source>
</reference>
<dbReference type="STRING" id="55207.KP22_08585"/>
<accession>A0A093S719</accession>
<sequence length="130" mass="13976">MNEIDVLIVVDAENALASNNLGSNVYLIDTNKYVGSGNEGQEELKTACQDGQVINWHVTGVSLSSDVSILSFIGQMVNDKVCVPVAVNSINGTYWQGRVEAQGTTGGQQYSVVLDLDGRSMTFDPFIEIS</sequence>
<dbReference type="Gene3D" id="2.60.40.3910">
    <property type="entry name" value="Inclusion body protein"/>
    <property type="match status" value="1"/>
</dbReference>
<evidence type="ECO:0000313" key="1">
    <source>
        <dbReference type="EMBL" id="KFX05906.1"/>
    </source>
</evidence>
<name>A0A093S719_9GAMM</name>
<dbReference type="EMBL" id="JQHL01000003">
    <property type="protein sequence ID" value="KFX20527.1"/>
    <property type="molecule type" value="Genomic_DNA"/>
</dbReference>
<dbReference type="eggNOG" id="ENOG5032QZF">
    <property type="taxonomic scope" value="Bacteria"/>
</dbReference>
<organism evidence="1 4">
    <name type="scientific">Pectobacterium betavasculorum</name>
    <dbReference type="NCBI Taxonomy" id="55207"/>
    <lineage>
        <taxon>Bacteria</taxon>
        <taxon>Pseudomonadati</taxon>
        <taxon>Pseudomonadota</taxon>
        <taxon>Gammaproteobacteria</taxon>
        <taxon>Enterobacterales</taxon>
        <taxon>Pectobacteriaceae</taxon>
        <taxon>Pectobacterium</taxon>
    </lineage>
</organism>
<dbReference type="EMBL" id="JQHM01000002">
    <property type="protein sequence ID" value="KFX05906.1"/>
    <property type="molecule type" value="Genomic_DNA"/>
</dbReference>
<dbReference type="Proteomes" id="UP000032869">
    <property type="component" value="Unassembled WGS sequence"/>
</dbReference>
<evidence type="ECO:0000313" key="4">
    <source>
        <dbReference type="Proteomes" id="UP000032874"/>
    </source>
</evidence>
<dbReference type="InterPro" id="IPR038712">
    <property type="entry name" value="PixA-like_sf"/>
</dbReference>
<gene>
    <name evidence="2" type="ORF">JV35_10535</name>
    <name evidence="1" type="ORF">KP22_08585</name>
</gene>
<protein>
    <submittedName>
        <fullName evidence="1">Uncharacterized protein</fullName>
    </submittedName>
</protein>
<keyword evidence="3" id="KW-1185">Reference proteome</keyword>
<dbReference type="RefSeq" id="WP_039303814.1">
    <property type="nucleotide sequence ID" value="NZ_JAODTE010000006.1"/>
</dbReference>
<dbReference type="OrthoDB" id="8481918at2"/>
<comment type="caution">
    <text evidence="1">The sequence shown here is derived from an EMBL/GenBank/DDBJ whole genome shotgun (WGS) entry which is preliminary data.</text>
</comment>
<dbReference type="Proteomes" id="UP000032874">
    <property type="component" value="Unassembled WGS sequence"/>
</dbReference>